<feature type="transmembrane region" description="Helical" evidence="2">
    <location>
        <begin position="145"/>
        <end position="166"/>
    </location>
</feature>
<organism evidence="3 4">
    <name type="scientific">Cymbomonas tetramitiformis</name>
    <dbReference type="NCBI Taxonomy" id="36881"/>
    <lineage>
        <taxon>Eukaryota</taxon>
        <taxon>Viridiplantae</taxon>
        <taxon>Chlorophyta</taxon>
        <taxon>Pyramimonadophyceae</taxon>
        <taxon>Pyramimonadales</taxon>
        <taxon>Pyramimonadaceae</taxon>
        <taxon>Cymbomonas</taxon>
    </lineage>
</organism>
<name>A0AAE0GHX5_9CHLO</name>
<dbReference type="Proteomes" id="UP001190700">
    <property type="component" value="Unassembled WGS sequence"/>
</dbReference>
<evidence type="ECO:0000313" key="4">
    <source>
        <dbReference type="Proteomes" id="UP001190700"/>
    </source>
</evidence>
<dbReference type="AlphaFoldDB" id="A0AAE0GHX5"/>
<accession>A0AAE0GHX5</accession>
<proteinExistence type="predicted"/>
<feature type="coiled-coil region" evidence="1">
    <location>
        <begin position="211"/>
        <end position="238"/>
    </location>
</feature>
<comment type="caution">
    <text evidence="3">The sequence shown here is derived from an EMBL/GenBank/DDBJ whole genome shotgun (WGS) entry which is preliminary data.</text>
</comment>
<evidence type="ECO:0000313" key="3">
    <source>
        <dbReference type="EMBL" id="KAK3278338.1"/>
    </source>
</evidence>
<gene>
    <name evidence="3" type="ORF">CYMTET_13725</name>
</gene>
<protein>
    <submittedName>
        <fullName evidence="3">Uncharacterized protein</fullName>
    </submittedName>
</protein>
<reference evidence="3 4" key="1">
    <citation type="journal article" date="2015" name="Genome Biol. Evol.">
        <title>Comparative Genomics of a Bacterivorous Green Alga Reveals Evolutionary Causalities and Consequences of Phago-Mixotrophic Mode of Nutrition.</title>
        <authorList>
            <person name="Burns J.A."/>
            <person name="Paasch A."/>
            <person name="Narechania A."/>
            <person name="Kim E."/>
        </authorList>
    </citation>
    <scope>NUCLEOTIDE SEQUENCE [LARGE SCALE GENOMIC DNA]</scope>
    <source>
        <strain evidence="3 4">PLY_AMNH</strain>
    </source>
</reference>
<sequence>MSSASKRCSSEWFTQGVKRAGALPDWCLGGEEGLAFLLEGQLEGGREGVTALHEQASSRQQALARSLVEACAFETCEGGVLDLARLMQELGWKKDIRQFILSHLGWEPGVVYHDYASLVGHPLSEVVMGDDGITRQLNSNWNVYFANYALAASPVMLFIVTEAWWLSPWCALEQRQRTEVKQAKQAPEGLRGYYRTDHSDPAAGIAGDISTAGYQQRHRQLEDELEAQRMEWRRADRDFGDLSEGVFRAVAFGNKRDEVYLFTEDPGGPEANATPFVQCMIPSPSTSVSIIPQTSALWRKASSYTPCLMQGLTLVKEGVAGKTFSINLVSDSSDDDVVDEKLEGTEQEDGCHERSETPQGTSVLWRLQALADLDALRAKEWADRKFEARLNQLHEKAISDGLRFETGPCPF</sequence>
<dbReference type="EMBL" id="LGRX02005509">
    <property type="protein sequence ID" value="KAK3278338.1"/>
    <property type="molecule type" value="Genomic_DNA"/>
</dbReference>
<keyword evidence="1" id="KW-0175">Coiled coil</keyword>
<evidence type="ECO:0000256" key="1">
    <source>
        <dbReference type="SAM" id="Coils"/>
    </source>
</evidence>
<keyword evidence="2" id="KW-0472">Membrane</keyword>
<evidence type="ECO:0000256" key="2">
    <source>
        <dbReference type="SAM" id="Phobius"/>
    </source>
</evidence>
<keyword evidence="2" id="KW-0812">Transmembrane</keyword>
<keyword evidence="4" id="KW-1185">Reference proteome</keyword>
<keyword evidence="2" id="KW-1133">Transmembrane helix</keyword>